<dbReference type="AlphaFoldDB" id="A0A498JH44"/>
<evidence type="ECO:0000313" key="2">
    <source>
        <dbReference type="Proteomes" id="UP000290289"/>
    </source>
</evidence>
<dbReference type="EMBL" id="RDQH01000333">
    <property type="protein sequence ID" value="RXH93002.1"/>
    <property type="molecule type" value="Genomic_DNA"/>
</dbReference>
<dbReference type="Proteomes" id="UP000290289">
    <property type="component" value="Chromosome 7"/>
</dbReference>
<gene>
    <name evidence="1" type="ORF">DVH24_013578</name>
</gene>
<keyword evidence="2" id="KW-1185">Reference proteome</keyword>
<reference evidence="1 2" key="1">
    <citation type="submission" date="2018-10" db="EMBL/GenBank/DDBJ databases">
        <title>A high-quality apple genome assembly.</title>
        <authorList>
            <person name="Hu J."/>
        </authorList>
    </citation>
    <scope>NUCLEOTIDE SEQUENCE [LARGE SCALE GENOMIC DNA]</scope>
    <source>
        <strain evidence="2">cv. HFTH1</strain>
        <tissue evidence="1">Young leaf</tissue>
    </source>
</reference>
<protein>
    <submittedName>
        <fullName evidence="1">Uncharacterized protein</fullName>
    </submittedName>
</protein>
<proteinExistence type="predicted"/>
<organism evidence="1 2">
    <name type="scientific">Malus domestica</name>
    <name type="common">Apple</name>
    <name type="synonym">Pyrus malus</name>
    <dbReference type="NCBI Taxonomy" id="3750"/>
    <lineage>
        <taxon>Eukaryota</taxon>
        <taxon>Viridiplantae</taxon>
        <taxon>Streptophyta</taxon>
        <taxon>Embryophyta</taxon>
        <taxon>Tracheophyta</taxon>
        <taxon>Spermatophyta</taxon>
        <taxon>Magnoliopsida</taxon>
        <taxon>eudicotyledons</taxon>
        <taxon>Gunneridae</taxon>
        <taxon>Pentapetalae</taxon>
        <taxon>rosids</taxon>
        <taxon>fabids</taxon>
        <taxon>Rosales</taxon>
        <taxon>Rosaceae</taxon>
        <taxon>Amygdaloideae</taxon>
        <taxon>Maleae</taxon>
        <taxon>Malus</taxon>
    </lineage>
</organism>
<evidence type="ECO:0000313" key="1">
    <source>
        <dbReference type="EMBL" id="RXH93002.1"/>
    </source>
</evidence>
<sequence length="163" mass="18642">MDVESKDGLPKKTYGFKQGFSDVQAGLCPRVLISNRCWFTKKTRDGEVSWWKQRYELGCISKSGEQETMKTKQEELMEICNGRRDGAAAVSNKDVNAKAFRKHHKVKEWPRTIETQEAMCVDSPSKRGKENALDQSNDVKYWDAAKQDELMETCNAAEMVLLL</sequence>
<comment type="caution">
    <text evidence="1">The sequence shown here is derived from an EMBL/GenBank/DDBJ whole genome shotgun (WGS) entry which is preliminary data.</text>
</comment>
<name>A0A498JH44_MALDO</name>
<accession>A0A498JH44</accession>